<dbReference type="Gene3D" id="4.10.1000.10">
    <property type="entry name" value="Zinc finger, CCCH-type"/>
    <property type="match status" value="1"/>
</dbReference>
<gene>
    <name evidence="3" type="ORF">RIMI_LOCUS9828562</name>
</gene>
<dbReference type="PANTHER" id="PTHR15725">
    <property type="entry name" value="ZN-FINGER, C-X8-C-X5-C-X3-H TYPE-CONTAINING"/>
    <property type="match status" value="1"/>
</dbReference>
<dbReference type="EMBL" id="CAUEEQ010020716">
    <property type="protein sequence ID" value="CAJ0943107.1"/>
    <property type="molecule type" value="Genomic_DNA"/>
</dbReference>
<protein>
    <recommendedName>
        <fullName evidence="2">Zinc-finger CCCH domain-containing protein</fullName>
    </recommendedName>
</protein>
<feature type="compositionally biased region" description="Acidic residues" evidence="1">
    <location>
        <begin position="388"/>
        <end position="401"/>
    </location>
</feature>
<keyword evidence="4" id="KW-1185">Reference proteome</keyword>
<evidence type="ECO:0000259" key="2">
    <source>
        <dbReference type="Pfam" id="PF15663"/>
    </source>
</evidence>
<sequence>MVDSTYRRKVLQLFQFGDLPMCLALHIKGVENTKADYLSRKKLRQGEWSLSPRVFHQIVQAWGESVIDLFATLHNKKVERFCSLDPRGNPVAVDALRIPWEFSLAYVFPPIALIPVVANVGNRSMDPTGGSGPAYPGSSMPLSSEGLPSGSLEFERALLSRQGFSSGLISTLLRSRKPITSRIYGRTWKRFLEFLGQPLSDEAPVGAILEFLQAGLQLGLATNTLKVQVSALGALYHCNLASNKDHISFEGDGCAFRHSEAALGNETVCTLWKEGRCFRQICKFRHMEIDKKRSEIACYWENQISGCQKANCAFHHIKGRFVDGAYFPPNKAVTMPELCEPDVQNSLPLPAPAKLSVVPTPQLRGVKKMEATENVPSPTHPPVVINAADDDEDDDDQFSEGEEMKNSSQHSVAPGNQQRIHTLSTRKSVKKESTVSSEILVSSYKQRDNSISFQRTVKFTNKDLATNLSLAQRLGKSKKFQGDSPLAASDGEVPPSVKKSLSERLGKRIATPTDSLERPPKKVQISRPLKDRLGLPIEQGNKEAGTTSHLKSF</sequence>
<feature type="region of interest" description="Disordered" evidence="1">
    <location>
        <begin position="478"/>
        <end position="553"/>
    </location>
</feature>
<accession>A0ABN9LIZ1</accession>
<reference evidence="3" key="1">
    <citation type="submission" date="2023-07" db="EMBL/GenBank/DDBJ databases">
        <authorList>
            <person name="Stuckert A."/>
        </authorList>
    </citation>
    <scope>NUCLEOTIDE SEQUENCE</scope>
</reference>
<organism evidence="3 4">
    <name type="scientific">Ranitomeya imitator</name>
    <name type="common">mimic poison frog</name>
    <dbReference type="NCBI Taxonomy" id="111125"/>
    <lineage>
        <taxon>Eukaryota</taxon>
        <taxon>Metazoa</taxon>
        <taxon>Chordata</taxon>
        <taxon>Craniata</taxon>
        <taxon>Vertebrata</taxon>
        <taxon>Euteleostomi</taxon>
        <taxon>Amphibia</taxon>
        <taxon>Batrachia</taxon>
        <taxon>Anura</taxon>
        <taxon>Neobatrachia</taxon>
        <taxon>Hyloidea</taxon>
        <taxon>Dendrobatidae</taxon>
        <taxon>Dendrobatinae</taxon>
        <taxon>Ranitomeya</taxon>
    </lineage>
</organism>
<name>A0ABN9LIZ1_9NEOB</name>
<feature type="compositionally biased region" description="Polar residues" evidence="1">
    <location>
        <begin position="544"/>
        <end position="553"/>
    </location>
</feature>
<proteinExistence type="predicted"/>
<feature type="compositionally biased region" description="Polar residues" evidence="1">
    <location>
        <begin position="406"/>
        <end position="423"/>
    </location>
</feature>
<feature type="region of interest" description="Disordered" evidence="1">
    <location>
        <begin position="370"/>
        <end position="429"/>
    </location>
</feature>
<evidence type="ECO:0000256" key="1">
    <source>
        <dbReference type="SAM" id="MobiDB-lite"/>
    </source>
</evidence>
<dbReference type="InterPro" id="IPR041686">
    <property type="entry name" value="Znf-CCCH_3"/>
</dbReference>
<evidence type="ECO:0000313" key="3">
    <source>
        <dbReference type="EMBL" id="CAJ0943107.1"/>
    </source>
</evidence>
<dbReference type="Pfam" id="PF15663">
    <property type="entry name" value="zf-CCCH_3"/>
    <property type="match status" value="1"/>
</dbReference>
<comment type="caution">
    <text evidence="3">The sequence shown here is derived from an EMBL/GenBank/DDBJ whole genome shotgun (WGS) entry which is preliminary data.</text>
</comment>
<evidence type="ECO:0000313" key="4">
    <source>
        <dbReference type="Proteomes" id="UP001176940"/>
    </source>
</evidence>
<dbReference type="PANTHER" id="PTHR15725:SF14">
    <property type="entry name" value="ZINC FINGER CCCH DOMAIN-CONTAINING PROTEIN 11A"/>
    <property type="match status" value="1"/>
</dbReference>
<dbReference type="Proteomes" id="UP001176940">
    <property type="component" value="Unassembled WGS sequence"/>
</dbReference>
<feature type="domain" description="Zinc-finger CCCH" evidence="2">
    <location>
        <begin position="250"/>
        <end position="335"/>
    </location>
</feature>